<dbReference type="Pfam" id="PF00561">
    <property type="entry name" value="Abhydrolase_1"/>
    <property type="match status" value="1"/>
</dbReference>
<evidence type="ECO:0000259" key="3">
    <source>
        <dbReference type="Pfam" id="PF00561"/>
    </source>
</evidence>
<dbReference type="EMBL" id="KB933272">
    <property type="protein sequence ID" value="EON97301.1"/>
    <property type="molecule type" value="Genomic_DNA"/>
</dbReference>
<dbReference type="SUPFAM" id="SSF53474">
    <property type="entry name" value="alpha/beta-Hydrolases"/>
    <property type="match status" value="1"/>
</dbReference>
<dbReference type="AlphaFoldDB" id="R8BDC5"/>
<keyword evidence="1 4" id="KW-0378">Hydrolase</keyword>
<dbReference type="Gene3D" id="3.40.50.1820">
    <property type="entry name" value="alpha/beta hydrolase"/>
    <property type="match status" value="1"/>
</dbReference>
<dbReference type="HOGENOM" id="CLU_020336_7_1_1"/>
<sequence>MDFTYQTAVLDSGVYLAYVDSIPDEAPKGVIVLIHGFPQTAYQFRKVIRPITNAGCRVLIPDYRGAGGSSKLSSENGTDFTKTLMASDIVALLDHLDIKEPVHIAGHDIGGMIAYALASRHPGRVKSLNWGECPLPGTAVYYRDRTDNAIQQFHFIFHCVPGLPEQLVSGERQVRIYLEHFFHKIIFNRDAITAEDIDYYVREYSRDDAMRCGFEVYRAFLLDAKENEQWWRENGKCGVPTLGLSGEESRHAAQAEEMFGEVHEKGTYELAVINDAGHYVAEENPEGFARVVVNFADKHN</sequence>
<dbReference type="Proteomes" id="UP000014074">
    <property type="component" value="Unassembled WGS sequence"/>
</dbReference>
<dbReference type="KEGG" id="tmn:UCRPA7_7243"/>
<keyword evidence="5" id="KW-1185">Reference proteome</keyword>
<dbReference type="InterPro" id="IPR029058">
    <property type="entry name" value="AB_hydrolase_fold"/>
</dbReference>
<evidence type="ECO:0000313" key="5">
    <source>
        <dbReference type="Proteomes" id="UP000014074"/>
    </source>
</evidence>
<dbReference type="GO" id="GO:0016787">
    <property type="term" value="F:hydrolase activity"/>
    <property type="evidence" value="ECO:0007669"/>
    <property type="project" value="UniProtKB-KW"/>
</dbReference>
<dbReference type="PRINTS" id="PR00412">
    <property type="entry name" value="EPOXHYDRLASE"/>
</dbReference>
<dbReference type="eggNOG" id="KOG4178">
    <property type="taxonomic scope" value="Eukaryota"/>
</dbReference>
<protein>
    <submittedName>
        <fullName evidence="4">Putative alpha beta hydrolase fold protein</fullName>
    </submittedName>
</protein>
<accession>R8BDC5</accession>
<dbReference type="InterPro" id="IPR000639">
    <property type="entry name" value="Epox_hydrolase-like"/>
</dbReference>
<dbReference type="GeneID" id="19327984"/>
<comment type="similarity">
    <text evidence="2">Belongs to the AB hydrolase superfamily. Epoxide hydrolase family.</text>
</comment>
<dbReference type="PANTHER" id="PTHR43329">
    <property type="entry name" value="EPOXIDE HYDROLASE"/>
    <property type="match status" value="1"/>
</dbReference>
<dbReference type="InterPro" id="IPR000073">
    <property type="entry name" value="AB_hydrolase_1"/>
</dbReference>
<evidence type="ECO:0000256" key="1">
    <source>
        <dbReference type="ARBA" id="ARBA00022801"/>
    </source>
</evidence>
<feature type="domain" description="AB hydrolase-1" evidence="3">
    <location>
        <begin position="30"/>
        <end position="128"/>
    </location>
</feature>
<gene>
    <name evidence="4" type="ORF">UCRPA7_7243</name>
</gene>
<reference evidence="5" key="1">
    <citation type="journal article" date="2013" name="Genome Announc.">
        <title>Draft genome sequence of the ascomycete Phaeoacremonium aleophilum strain UCR-PA7, a causal agent of the esca disease complex in grapevines.</title>
        <authorList>
            <person name="Blanco-Ulate B."/>
            <person name="Rolshausen P."/>
            <person name="Cantu D."/>
        </authorList>
    </citation>
    <scope>NUCLEOTIDE SEQUENCE [LARGE SCALE GENOMIC DNA]</scope>
    <source>
        <strain evidence="5">UCR-PA7</strain>
    </source>
</reference>
<evidence type="ECO:0000256" key="2">
    <source>
        <dbReference type="ARBA" id="ARBA00038334"/>
    </source>
</evidence>
<proteinExistence type="inferred from homology"/>
<name>R8BDC5_PHAM7</name>
<evidence type="ECO:0000313" key="4">
    <source>
        <dbReference type="EMBL" id="EON97301.1"/>
    </source>
</evidence>
<dbReference type="OrthoDB" id="408373at2759"/>
<organism evidence="4 5">
    <name type="scientific">Phaeoacremonium minimum (strain UCR-PA7)</name>
    <name type="common">Esca disease fungus</name>
    <name type="synonym">Togninia minima</name>
    <dbReference type="NCBI Taxonomy" id="1286976"/>
    <lineage>
        <taxon>Eukaryota</taxon>
        <taxon>Fungi</taxon>
        <taxon>Dikarya</taxon>
        <taxon>Ascomycota</taxon>
        <taxon>Pezizomycotina</taxon>
        <taxon>Sordariomycetes</taxon>
        <taxon>Sordariomycetidae</taxon>
        <taxon>Togniniales</taxon>
        <taxon>Togniniaceae</taxon>
        <taxon>Phaeoacremonium</taxon>
    </lineage>
</organism>
<dbReference type="RefSeq" id="XP_007917967.1">
    <property type="nucleotide sequence ID" value="XM_007919776.1"/>
</dbReference>